<keyword evidence="3 8" id="KW-1133">Transmembrane helix</keyword>
<evidence type="ECO:0000256" key="5">
    <source>
        <dbReference type="PIRSR" id="PIRSR604254-1"/>
    </source>
</evidence>
<dbReference type="PANTHER" id="PTHR20855">
    <property type="entry name" value="ADIPOR/PROGESTIN RECEPTOR-RELATED"/>
    <property type="match status" value="1"/>
</dbReference>
<evidence type="ECO:0000256" key="2">
    <source>
        <dbReference type="ARBA" id="ARBA00022692"/>
    </source>
</evidence>
<gene>
    <name evidence="9" type="ORF">BSCA_0174</name>
</gene>
<evidence type="ECO:0000256" key="8">
    <source>
        <dbReference type="SAM" id="Phobius"/>
    </source>
</evidence>
<keyword evidence="6" id="KW-0175">Coiled coil</keyword>
<keyword evidence="5" id="KW-0862">Zinc</keyword>
<evidence type="ECO:0000256" key="1">
    <source>
        <dbReference type="ARBA" id="ARBA00004141"/>
    </source>
</evidence>
<dbReference type="eggNOG" id="COG1272">
    <property type="taxonomic scope" value="Bacteria"/>
</dbReference>
<feature type="region of interest" description="Disordered" evidence="7">
    <location>
        <begin position="1"/>
        <end position="44"/>
    </location>
</feature>
<feature type="transmembrane region" description="Helical" evidence="8">
    <location>
        <begin position="127"/>
        <end position="151"/>
    </location>
</feature>
<keyword evidence="2 8" id="KW-0812">Transmembrane</keyword>
<protein>
    <submittedName>
        <fullName evidence="9">Hly-III family protein</fullName>
    </submittedName>
</protein>
<comment type="subcellular location">
    <subcellularLocation>
        <location evidence="1">Membrane</location>
        <topology evidence="1">Multi-pass membrane protein</topology>
    </subcellularLocation>
</comment>
<evidence type="ECO:0000313" key="10">
    <source>
        <dbReference type="Proteomes" id="UP000029033"/>
    </source>
</evidence>
<feature type="coiled-coil region" evidence="6">
    <location>
        <begin position="73"/>
        <end position="110"/>
    </location>
</feature>
<feature type="transmembrane region" description="Helical" evidence="8">
    <location>
        <begin position="218"/>
        <end position="236"/>
    </location>
</feature>
<dbReference type="EMBL" id="JGZO01000012">
    <property type="protein sequence ID" value="KFI93684.1"/>
    <property type="molecule type" value="Genomic_DNA"/>
</dbReference>
<keyword evidence="10" id="KW-1185">Reference proteome</keyword>
<feature type="transmembrane region" description="Helical" evidence="8">
    <location>
        <begin position="274"/>
        <end position="293"/>
    </location>
</feature>
<evidence type="ECO:0000256" key="3">
    <source>
        <dbReference type="ARBA" id="ARBA00022989"/>
    </source>
</evidence>
<dbReference type="AlphaFoldDB" id="A0A087DDT4"/>
<dbReference type="PANTHER" id="PTHR20855:SF3">
    <property type="entry name" value="LD03007P"/>
    <property type="match status" value="1"/>
</dbReference>
<evidence type="ECO:0000256" key="7">
    <source>
        <dbReference type="SAM" id="MobiDB-lite"/>
    </source>
</evidence>
<feature type="binding site" evidence="5">
    <location>
        <position position="309"/>
    </location>
    <ligand>
        <name>Zn(2+)</name>
        <dbReference type="ChEBI" id="CHEBI:29105"/>
    </ligand>
</feature>
<keyword evidence="4 8" id="KW-0472">Membrane</keyword>
<organism evidence="9 10">
    <name type="scientific">Bifidobacterium scardovii</name>
    <dbReference type="NCBI Taxonomy" id="158787"/>
    <lineage>
        <taxon>Bacteria</taxon>
        <taxon>Bacillati</taxon>
        <taxon>Actinomycetota</taxon>
        <taxon>Actinomycetes</taxon>
        <taxon>Bifidobacteriales</taxon>
        <taxon>Bifidobacteriaceae</taxon>
        <taxon>Bifidobacterium</taxon>
    </lineage>
</organism>
<accession>A0A087DDT4</accession>
<keyword evidence="5" id="KW-0479">Metal-binding</keyword>
<feature type="transmembrane region" description="Helical" evidence="8">
    <location>
        <begin position="157"/>
        <end position="176"/>
    </location>
</feature>
<feature type="binding site" evidence="5">
    <location>
        <position position="174"/>
    </location>
    <ligand>
        <name>Zn(2+)</name>
        <dbReference type="ChEBI" id="CHEBI:29105"/>
    </ligand>
</feature>
<sequence length="330" mass="35108">MSVSTSTPVTQQTALHRLPAQRIRGGKPHGAPARTPSTKLRPEPIPGAMEPAQAAQEAASTAINQAARSSNTANTADANNAALNRALARYKAAKARYRQAKSALKAAERRIVPVDAFGKRKPRLRGWLHLITLPLCIAASIVLICIAPAGPVKAACAMYGASAMLLFGNSALLHVVPWRSAKVTRVLCGIDYSNIFLIIAGTNTPVLFALSPAIRRPYLTVIWVTAAVGTILHIVWLQTPNWVFTTVYVVLGLAPVTLIPQLWAAPAVGPAPTVLIACGGAAYIAGAVCFALHKPNPIPGWFEFHEMFHLGTVIGYTCHVVAIYLIVCAL</sequence>
<evidence type="ECO:0000256" key="4">
    <source>
        <dbReference type="ARBA" id="ARBA00023136"/>
    </source>
</evidence>
<name>A0A087DDT4_9BIFI</name>
<feature type="transmembrane region" description="Helical" evidence="8">
    <location>
        <begin position="308"/>
        <end position="327"/>
    </location>
</feature>
<feature type="transmembrane region" description="Helical" evidence="8">
    <location>
        <begin position="242"/>
        <end position="262"/>
    </location>
</feature>
<dbReference type="Pfam" id="PF03006">
    <property type="entry name" value="HlyIII"/>
    <property type="match status" value="1"/>
</dbReference>
<reference evidence="9 10" key="1">
    <citation type="submission" date="2014-03" db="EMBL/GenBank/DDBJ databases">
        <title>Genomics of Bifidobacteria.</title>
        <authorList>
            <person name="Ventura M."/>
            <person name="Milani C."/>
            <person name="Lugli G.A."/>
        </authorList>
    </citation>
    <scope>NUCLEOTIDE SEQUENCE [LARGE SCALE GENOMIC DNA]</scope>
    <source>
        <strain evidence="9 10">LMG 21589</strain>
    </source>
</reference>
<feature type="binding site" evidence="5">
    <location>
        <position position="305"/>
    </location>
    <ligand>
        <name>Zn(2+)</name>
        <dbReference type="ChEBI" id="CHEBI:29105"/>
    </ligand>
</feature>
<feature type="compositionally biased region" description="Low complexity" evidence="7">
    <location>
        <begin position="1"/>
        <end position="13"/>
    </location>
</feature>
<evidence type="ECO:0000313" key="9">
    <source>
        <dbReference type="EMBL" id="KFI93684.1"/>
    </source>
</evidence>
<dbReference type="GO" id="GO:0016020">
    <property type="term" value="C:membrane"/>
    <property type="evidence" value="ECO:0007669"/>
    <property type="project" value="UniProtKB-SubCell"/>
</dbReference>
<dbReference type="InterPro" id="IPR004254">
    <property type="entry name" value="AdipoR/HlyIII-related"/>
</dbReference>
<comment type="caution">
    <text evidence="9">The sequence shown here is derived from an EMBL/GenBank/DDBJ whole genome shotgun (WGS) entry which is preliminary data.</text>
</comment>
<dbReference type="GeneID" id="85164693"/>
<dbReference type="RefSeq" id="WP_392387059.1">
    <property type="nucleotide sequence ID" value="NZ_JASOEM010000019.1"/>
</dbReference>
<dbReference type="STRING" id="158787.BSCA_0174"/>
<dbReference type="Proteomes" id="UP000029033">
    <property type="component" value="Unassembled WGS sequence"/>
</dbReference>
<proteinExistence type="predicted"/>
<evidence type="ECO:0000256" key="6">
    <source>
        <dbReference type="SAM" id="Coils"/>
    </source>
</evidence>
<dbReference type="GO" id="GO:0046872">
    <property type="term" value="F:metal ion binding"/>
    <property type="evidence" value="ECO:0007669"/>
    <property type="project" value="UniProtKB-KW"/>
</dbReference>